<sequence>MESHKYSGKPLTVKSTELSVSWTIQAEKPMDEAANNERNWDFDVADGTAKTRLKGINEQAMRLVLQPFKHL</sequence>
<organism evidence="1 2">
    <name type="scientific">Acaulospora colombiana</name>
    <dbReference type="NCBI Taxonomy" id="27376"/>
    <lineage>
        <taxon>Eukaryota</taxon>
        <taxon>Fungi</taxon>
        <taxon>Fungi incertae sedis</taxon>
        <taxon>Mucoromycota</taxon>
        <taxon>Glomeromycotina</taxon>
        <taxon>Glomeromycetes</taxon>
        <taxon>Diversisporales</taxon>
        <taxon>Acaulosporaceae</taxon>
        <taxon>Acaulospora</taxon>
    </lineage>
</organism>
<dbReference type="EMBL" id="CAJVPT010013874">
    <property type="protein sequence ID" value="CAG8599822.1"/>
    <property type="molecule type" value="Genomic_DNA"/>
</dbReference>
<gene>
    <name evidence="1" type="ORF">ACOLOM_LOCUS6642</name>
</gene>
<protein>
    <submittedName>
        <fullName evidence="1">11296_t:CDS:1</fullName>
    </submittedName>
</protein>
<feature type="non-terminal residue" evidence="1">
    <location>
        <position position="71"/>
    </location>
</feature>
<proteinExistence type="predicted"/>
<name>A0ACA9MNL3_9GLOM</name>
<dbReference type="Proteomes" id="UP000789525">
    <property type="component" value="Unassembled WGS sequence"/>
</dbReference>
<reference evidence="1" key="1">
    <citation type="submission" date="2021-06" db="EMBL/GenBank/DDBJ databases">
        <authorList>
            <person name="Kallberg Y."/>
            <person name="Tangrot J."/>
            <person name="Rosling A."/>
        </authorList>
    </citation>
    <scope>NUCLEOTIDE SEQUENCE</scope>
    <source>
        <strain evidence="1">CL356</strain>
    </source>
</reference>
<evidence type="ECO:0000313" key="1">
    <source>
        <dbReference type="EMBL" id="CAG8599822.1"/>
    </source>
</evidence>
<keyword evidence="2" id="KW-1185">Reference proteome</keyword>
<accession>A0ACA9MNL3</accession>
<evidence type="ECO:0000313" key="2">
    <source>
        <dbReference type="Proteomes" id="UP000789525"/>
    </source>
</evidence>
<comment type="caution">
    <text evidence="1">The sequence shown here is derived from an EMBL/GenBank/DDBJ whole genome shotgun (WGS) entry which is preliminary data.</text>
</comment>